<evidence type="ECO:0000313" key="2">
    <source>
        <dbReference type="Proteomes" id="UP000789525"/>
    </source>
</evidence>
<feature type="non-terminal residue" evidence="1">
    <location>
        <position position="456"/>
    </location>
</feature>
<reference evidence="1" key="1">
    <citation type="submission" date="2021-06" db="EMBL/GenBank/DDBJ databases">
        <authorList>
            <person name="Kallberg Y."/>
            <person name="Tangrot J."/>
            <person name="Rosling A."/>
        </authorList>
    </citation>
    <scope>NUCLEOTIDE SEQUENCE</scope>
    <source>
        <strain evidence="1">CL356</strain>
    </source>
</reference>
<accession>A0ACA9P188</accession>
<dbReference type="Proteomes" id="UP000789525">
    <property type="component" value="Unassembled WGS sequence"/>
</dbReference>
<sequence length="456" mass="50358">MSVSSLYRVVVILQYEDLQLLQGHWYLMSLNVGENDVRFSVGLLCSICVEPNSLALRHGSHSSCENAFKHPSFYSVPPSKSHSSSSHQQHPSNHASKTLLDRLQRNSKANAASESASGQLQSLEDHALHATIVNLPQLGDALLRLTHSGFVLELTLLEWAEGSPICWEFAEPIVPMPGVAVPTSTRTSLQVARNKAALSSSNVGQLAFVYVLLKGGTLYRLSFPLIAPFFHDEQWIAKKGWLREFTLPSTVSRPLSEDNATMLLQGERSLTITVNAGAILRLDIEGDADIQMKDKLHYPQHQGLLSKMFRTTNPEEDNIISVHCAQLAQTDSNASRKDLTFTLSRDRSLRIWDSTNGNFVTHAIPPLPQSASATMEAVASIKCTSYTAASLGEKNADTQLLYPKHNYPEPPSAGFFVLYKFTGHSLVKLAEKDASSRTSRCALRDFVVKPKAEYRT</sequence>
<proteinExistence type="predicted"/>
<name>A0ACA9P188_9GLOM</name>
<dbReference type="EMBL" id="CAJVPT010028674">
    <property type="protein sequence ID" value="CAG8687450.1"/>
    <property type="molecule type" value="Genomic_DNA"/>
</dbReference>
<organism evidence="1 2">
    <name type="scientific">Acaulospora colombiana</name>
    <dbReference type="NCBI Taxonomy" id="27376"/>
    <lineage>
        <taxon>Eukaryota</taxon>
        <taxon>Fungi</taxon>
        <taxon>Fungi incertae sedis</taxon>
        <taxon>Mucoromycota</taxon>
        <taxon>Glomeromycotina</taxon>
        <taxon>Glomeromycetes</taxon>
        <taxon>Diversisporales</taxon>
        <taxon>Acaulosporaceae</taxon>
        <taxon>Acaulospora</taxon>
    </lineage>
</organism>
<comment type="caution">
    <text evidence="1">The sequence shown here is derived from an EMBL/GenBank/DDBJ whole genome shotgun (WGS) entry which is preliminary data.</text>
</comment>
<protein>
    <submittedName>
        <fullName evidence="1">1434_t:CDS:1</fullName>
    </submittedName>
</protein>
<gene>
    <name evidence="1" type="ORF">ACOLOM_LOCUS9669</name>
</gene>
<keyword evidence="2" id="KW-1185">Reference proteome</keyword>
<evidence type="ECO:0000313" key="1">
    <source>
        <dbReference type="EMBL" id="CAG8687450.1"/>
    </source>
</evidence>